<keyword evidence="2" id="KW-0539">Nucleus</keyword>
<dbReference type="OrthoDB" id="1934352at2759"/>
<gene>
    <name evidence="6" type="primary">LOC113872099</name>
</gene>
<name>A0A8B8MBF9_ABRPR</name>
<dbReference type="PANTHER" id="PTHR33077:SF42">
    <property type="entry name" value="PROTEIN TIFY 4A-RELATED"/>
    <property type="match status" value="1"/>
</dbReference>
<reference evidence="6" key="2">
    <citation type="submission" date="2025-08" db="UniProtKB">
        <authorList>
            <consortium name="RefSeq"/>
        </authorList>
    </citation>
    <scope>IDENTIFICATION</scope>
    <source>
        <tissue evidence="6">Young leaves</tissue>
    </source>
</reference>
<comment type="domain">
    <text evidence="2">The jas domain is required for interaction with COI1.</text>
</comment>
<dbReference type="PANTHER" id="PTHR33077">
    <property type="entry name" value="PROTEIN TIFY 4A-RELATED-RELATED"/>
    <property type="match status" value="1"/>
</dbReference>
<dbReference type="GeneID" id="113872099"/>
<evidence type="ECO:0000256" key="2">
    <source>
        <dbReference type="RuleBase" id="RU369065"/>
    </source>
</evidence>
<dbReference type="Pfam" id="PF06200">
    <property type="entry name" value="tify"/>
    <property type="match status" value="1"/>
</dbReference>
<feature type="region of interest" description="Disordered" evidence="3">
    <location>
        <begin position="93"/>
        <end position="128"/>
    </location>
</feature>
<dbReference type="PROSITE" id="PS51320">
    <property type="entry name" value="TIFY"/>
    <property type="match status" value="1"/>
</dbReference>
<dbReference type="GO" id="GO:2000022">
    <property type="term" value="P:regulation of jasmonic acid mediated signaling pathway"/>
    <property type="evidence" value="ECO:0007669"/>
    <property type="project" value="UniProtKB-UniRule"/>
</dbReference>
<dbReference type="Proteomes" id="UP000694853">
    <property type="component" value="Unplaced"/>
</dbReference>
<protein>
    <recommendedName>
        <fullName evidence="2">Protein TIFY</fullName>
    </recommendedName>
    <alternativeName>
        <fullName evidence="2">Jasmonate ZIM domain-containing protein</fullName>
    </alternativeName>
</protein>
<feature type="region of interest" description="Disordered" evidence="3">
    <location>
        <begin position="272"/>
        <end position="303"/>
    </location>
</feature>
<dbReference type="InterPro" id="IPR010399">
    <property type="entry name" value="Tify_dom"/>
</dbReference>
<keyword evidence="5" id="KW-1185">Reference proteome</keyword>
<evidence type="ECO:0000313" key="5">
    <source>
        <dbReference type="Proteomes" id="UP000694853"/>
    </source>
</evidence>
<organism evidence="5 6">
    <name type="scientific">Abrus precatorius</name>
    <name type="common">Indian licorice</name>
    <name type="synonym">Glycine abrus</name>
    <dbReference type="NCBI Taxonomy" id="3816"/>
    <lineage>
        <taxon>Eukaryota</taxon>
        <taxon>Viridiplantae</taxon>
        <taxon>Streptophyta</taxon>
        <taxon>Embryophyta</taxon>
        <taxon>Tracheophyta</taxon>
        <taxon>Spermatophyta</taxon>
        <taxon>Magnoliopsida</taxon>
        <taxon>eudicotyledons</taxon>
        <taxon>Gunneridae</taxon>
        <taxon>Pentapetalae</taxon>
        <taxon>rosids</taxon>
        <taxon>fabids</taxon>
        <taxon>Fabales</taxon>
        <taxon>Fabaceae</taxon>
        <taxon>Papilionoideae</taxon>
        <taxon>50 kb inversion clade</taxon>
        <taxon>NPAAA clade</taxon>
        <taxon>indigoferoid/millettioid clade</taxon>
        <taxon>Abreae</taxon>
        <taxon>Abrus</taxon>
    </lineage>
</organism>
<accession>A0A8B8MBF9</accession>
<comment type="subcellular location">
    <subcellularLocation>
        <location evidence="2">Nucleus</location>
    </subcellularLocation>
</comment>
<dbReference type="AlphaFoldDB" id="A0A8B8MBF9"/>
<dbReference type="GO" id="GO:0005634">
    <property type="term" value="C:nucleus"/>
    <property type="evidence" value="ECO:0007669"/>
    <property type="project" value="UniProtKB-SubCell"/>
</dbReference>
<dbReference type="GO" id="GO:0031347">
    <property type="term" value="P:regulation of defense response"/>
    <property type="evidence" value="ECO:0007669"/>
    <property type="project" value="UniProtKB-UniRule"/>
</dbReference>
<comment type="function">
    <text evidence="2">Repressor of jasmonate responses.</text>
</comment>
<evidence type="ECO:0000256" key="3">
    <source>
        <dbReference type="SAM" id="MobiDB-lite"/>
    </source>
</evidence>
<sequence>MNGAAAATFRSILDKPLNQLTEDDISQLTREDCRRFLKEKGMRRPSWNKSQAIQQVISLKALLEPSDDDSLAPAVHHHATQGDLREAPANIPATEEPASHAGEELPKSSSSGEKPKEANDANVVSPRGCATSGSFGQMTIFYCGKVNVYDGVSPDKARAIMQLAASPIQFTQDDPLNGNAAVWASPCHVHMDKDVLVPVDTTILQVAQADKMVEYPLQYREKGSIARDAHVEGQASRKVSVQRYIEKRNHRGRLKGKKSTGVTSMYLNLPVKVHAPNGNSSRSSTSSPPQPRLPPVSSGSADNQLKVALPIDLNDKDVQECLKLLDR</sequence>
<dbReference type="GO" id="GO:0009611">
    <property type="term" value="P:response to wounding"/>
    <property type="evidence" value="ECO:0007669"/>
    <property type="project" value="UniProtKB-UniRule"/>
</dbReference>
<dbReference type="SMART" id="SM00979">
    <property type="entry name" value="TIFY"/>
    <property type="match status" value="1"/>
</dbReference>
<dbReference type="KEGG" id="aprc:113872099"/>
<feature type="domain" description="Tify" evidence="4">
    <location>
        <begin position="131"/>
        <end position="166"/>
    </location>
</feature>
<dbReference type="RefSeq" id="XP_027365167.1">
    <property type="nucleotide sequence ID" value="XM_027509366.1"/>
</dbReference>
<evidence type="ECO:0000256" key="1">
    <source>
        <dbReference type="ARBA" id="ARBA00008614"/>
    </source>
</evidence>
<feature type="region of interest" description="Disordered" evidence="3">
    <location>
        <begin position="68"/>
        <end position="87"/>
    </location>
</feature>
<evidence type="ECO:0000313" key="6">
    <source>
        <dbReference type="RefSeq" id="XP_027365167.1"/>
    </source>
</evidence>
<dbReference type="InterPro" id="IPR040390">
    <property type="entry name" value="TIFY/JAZ"/>
</dbReference>
<comment type="similarity">
    <text evidence="1 2">Belongs to the TIFY/JAZ family.</text>
</comment>
<proteinExistence type="inferred from homology"/>
<feature type="compositionally biased region" description="Basic and acidic residues" evidence="3">
    <location>
        <begin position="97"/>
        <end position="106"/>
    </location>
</feature>
<keyword evidence="2" id="KW-1184">Jasmonic acid signaling pathway</keyword>
<evidence type="ECO:0000259" key="4">
    <source>
        <dbReference type="PROSITE" id="PS51320"/>
    </source>
</evidence>
<reference evidence="5" key="1">
    <citation type="journal article" date="2019" name="Toxins">
        <title>Detection of Abrin-Like and Prepropulchellin-Like Toxin Genes and Transcripts Using Whole Genome Sequencing and Full-Length Transcript Sequencing of Abrus precatorius.</title>
        <authorList>
            <person name="Hovde B.T."/>
            <person name="Daligault H.E."/>
            <person name="Hanschen E.R."/>
            <person name="Kunde Y.A."/>
            <person name="Johnson M.B."/>
            <person name="Starkenburg S.R."/>
            <person name="Johnson S.L."/>
        </authorList>
    </citation>
    <scope>NUCLEOTIDE SEQUENCE [LARGE SCALE GENOMIC DNA]</scope>
</reference>